<evidence type="ECO:0000313" key="2">
    <source>
        <dbReference type="EMBL" id="CCI83098.1"/>
    </source>
</evidence>
<dbReference type="Gene3D" id="3.40.250.10">
    <property type="entry name" value="Rhodanese-like domain"/>
    <property type="match status" value="1"/>
</dbReference>
<protein>
    <submittedName>
        <fullName evidence="2">Thiamine biosynthesis protein ThiF</fullName>
    </submittedName>
</protein>
<dbReference type="GO" id="GO:0016779">
    <property type="term" value="F:nucleotidyltransferase activity"/>
    <property type="evidence" value="ECO:0007669"/>
    <property type="project" value="TreeGrafter"/>
</dbReference>
<dbReference type="InterPro" id="IPR000594">
    <property type="entry name" value="ThiF_NAD_FAD-bd"/>
</dbReference>
<proteinExistence type="predicted"/>
<dbReference type="InterPro" id="IPR045886">
    <property type="entry name" value="ThiF/MoeB/HesA"/>
</dbReference>
<dbReference type="InterPro" id="IPR035985">
    <property type="entry name" value="Ubiquitin-activating_enz"/>
</dbReference>
<dbReference type="AlphaFoldDB" id="I7IWN1"/>
<dbReference type="GO" id="GO:0008641">
    <property type="term" value="F:ubiquitin-like modifier activating enzyme activity"/>
    <property type="evidence" value="ECO:0007669"/>
    <property type="project" value="InterPro"/>
</dbReference>
<dbReference type="SUPFAM" id="SSF69572">
    <property type="entry name" value="Activating enzymes of the ubiquitin-like proteins"/>
    <property type="match status" value="1"/>
</dbReference>
<dbReference type="CDD" id="cd00757">
    <property type="entry name" value="ThiF_MoeB_HesA_family"/>
    <property type="match status" value="1"/>
</dbReference>
<evidence type="ECO:0000259" key="1">
    <source>
        <dbReference type="PROSITE" id="PS50206"/>
    </source>
</evidence>
<dbReference type="GO" id="GO:0005737">
    <property type="term" value="C:cytoplasm"/>
    <property type="evidence" value="ECO:0007669"/>
    <property type="project" value="TreeGrafter"/>
</dbReference>
<gene>
    <name evidence="2" type="primary">thiF</name>
    <name evidence="2" type="ORF">BN46_0350</name>
</gene>
<dbReference type="EMBL" id="CAJZ01000047">
    <property type="protein sequence ID" value="CCI83098.1"/>
    <property type="molecule type" value="Genomic_DNA"/>
</dbReference>
<dbReference type="CDD" id="cd00158">
    <property type="entry name" value="RHOD"/>
    <property type="match status" value="1"/>
</dbReference>
<dbReference type="NCBIfam" id="NF004111">
    <property type="entry name" value="PRK05600.1"/>
    <property type="match status" value="1"/>
</dbReference>
<name>I7IWN1_9CORY</name>
<dbReference type="Gene3D" id="3.40.50.720">
    <property type="entry name" value="NAD(P)-binding Rossmann-like Domain"/>
    <property type="match status" value="1"/>
</dbReference>
<reference evidence="2 3" key="1">
    <citation type="journal article" date="2012" name="J. Bacteriol.">
        <title>Draft Genome Sequence of Turicella otitidis ATCC 51513, Isolated from Middle Ear Fluid from a Child with Otitis Media.</title>
        <authorList>
            <person name="Brinkrolf K."/>
            <person name="Schneider J."/>
            <person name="Knecht M."/>
            <person name="Ruckert C."/>
            <person name="Tauch A."/>
        </authorList>
    </citation>
    <scope>NUCLEOTIDE SEQUENCE [LARGE SCALE GENOMIC DNA]</scope>
    <source>
        <strain evidence="2 3">ATCC 51513</strain>
    </source>
</reference>
<dbReference type="PANTHER" id="PTHR10953:SF102">
    <property type="entry name" value="ADENYLYLTRANSFERASE AND SULFURTRANSFERASE MOCS3"/>
    <property type="match status" value="1"/>
</dbReference>
<feature type="domain" description="Rhodanese" evidence="1">
    <location>
        <begin position="296"/>
        <end position="357"/>
    </location>
</feature>
<sequence>MSRGSRARETSTIVEVTVANLDKQELTRVARQLALPGYDLDEQERLADARVLVIGAGGLGCPLMQSLAAAGVGHVEVIDDDTVDISNIHRQILFGASDQGRLKVEVVAERLKALQPGIEVTARRGRLSADNAVALTRDVDLLIDGSDSFATKFLSADAAEITGTPLVWGTVLRFDGQAALWHCGPTERGVGLRDLFPEQPDASAAPDCATAGVLGVTTAVIGNLMATEAIKYLAGIGESVPGRVMAYDALRGSLRSFTVRADPAREPVTALQETYADVCGAPDPGPDPEELVAAAERGEALALDIREPHEKLLADLPESTNPRRLPLSEISSPADVEAALDGAGRVVVYCASGRRSSNFVEDYGELARGVGAELVNFPGGANGWVKEHG</sequence>
<dbReference type="GO" id="GO:0004792">
    <property type="term" value="F:thiosulfate-cyanide sulfurtransferase activity"/>
    <property type="evidence" value="ECO:0007669"/>
    <property type="project" value="TreeGrafter"/>
</dbReference>
<evidence type="ECO:0000313" key="3">
    <source>
        <dbReference type="Proteomes" id="UP000011016"/>
    </source>
</evidence>
<dbReference type="InterPro" id="IPR001763">
    <property type="entry name" value="Rhodanese-like_dom"/>
</dbReference>
<dbReference type="PROSITE" id="PS50206">
    <property type="entry name" value="RHODANESE_3"/>
    <property type="match status" value="1"/>
</dbReference>
<dbReference type="Pfam" id="PF00581">
    <property type="entry name" value="Rhodanese"/>
    <property type="match status" value="1"/>
</dbReference>
<accession>I7IWN1</accession>
<dbReference type="PANTHER" id="PTHR10953">
    <property type="entry name" value="UBIQUITIN-ACTIVATING ENZYME E1"/>
    <property type="match status" value="1"/>
</dbReference>
<comment type="caution">
    <text evidence="2">The sequence shown here is derived from an EMBL/GenBank/DDBJ whole genome shotgun (WGS) entry which is preliminary data.</text>
</comment>
<dbReference type="Pfam" id="PF00899">
    <property type="entry name" value="ThiF"/>
    <property type="match status" value="1"/>
</dbReference>
<dbReference type="Proteomes" id="UP000011016">
    <property type="component" value="Unassembled WGS sequence"/>
</dbReference>
<dbReference type="InterPro" id="IPR036873">
    <property type="entry name" value="Rhodanese-like_dom_sf"/>
</dbReference>
<organism evidence="2 3">
    <name type="scientific">Corynebacterium otitidis ATCC 51513</name>
    <dbReference type="NCBI Taxonomy" id="883169"/>
    <lineage>
        <taxon>Bacteria</taxon>
        <taxon>Bacillati</taxon>
        <taxon>Actinomycetota</taxon>
        <taxon>Actinomycetes</taxon>
        <taxon>Mycobacteriales</taxon>
        <taxon>Corynebacteriaceae</taxon>
        <taxon>Corynebacterium</taxon>
    </lineage>
</organism>